<keyword evidence="1" id="KW-0472">Membrane</keyword>
<dbReference type="HOGENOM" id="CLU_615097_0_0_9"/>
<reference evidence="2 3" key="2">
    <citation type="journal article" date="2011" name="Stand. Genomic Sci.">
        <title>Complete genome sequence of Mahella australiensis type strain (50-1 BON).</title>
        <authorList>
            <person name="Sikorski J."/>
            <person name="Teshima H."/>
            <person name="Nolan M."/>
            <person name="Lucas S."/>
            <person name="Hammon N."/>
            <person name="Deshpande S."/>
            <person name="Cheng J.F."/>
            <person name="Pitluck S."/>
            <person name="Liolios K."/>
            <person name="Pagani I."/>
            <person name="Ivanova N."/>
            <person name="Huntemann M."/>
            <person name="Mavromatis K."/>
            <person name="Ovchinikova G."/>
            <person name="Pati A."/>
            <person name="Tapia R."/>
            <person name="Han C."/>
            <person name="Goodwin L."/>
            <person name="Chen A."/>
            <person name="Palaniappan K."/>
            <person name="Land M."/>
            <person name="Hauser L."/>
            <person name="Ngatchou-Djao O.D."/>
            <person name="Rohde M."/>
            <person name="Pukall R."/>
            <person name="Spring S."/>
            <person name="Abt B."/>
            <person name="Goker M."/>
            <person name="Detter J.C."/>
            <person name="Woyke T."/>
            <person name="Bristow J."/>
            <person name="Markowitz V."/>
            <person name="Hugenholtz P."/>
            <person name="Eisen J.A."/>
            <person name="Kyrpides N.C."/>
            <person name="Klenk H.P."/>
            <person name="Lapidus A."/>
        </authorList>
    </citation>
    <scope>NUCLEOTIDE SEQUENCE [LARGE SCALE GENOMIC DNA]</scope>
    <source>
        <strain evidence="3">DSM 15567 / CIP 107919 / 50-1 BON</strain>
    </source>
</reference>
<evidence type="ECO:0000313" key="3">
    <source>
        <dbReference type="Proteomes" id="UP000008457"/>
    </source>
</evidence>
<dbReference type="PROSITE" id="PS51257">
    <property type="entry name" value="PROKAR_LIPOPROTEIN"/>
    <property type="match status" value="1"/>
</dbReference>
<protein>
    <recommendedName>
        <fullName evidence="4">Lipoprotein</fullName>
    </recommendedName>
</protein>
<gene>
    <name evidence="2" type="ordered locus">Mahau_1615</name>
</gene>
<evidence type="ECO:0000313" key="2">
    <source>
        <dbReference type="EMBL" id="AEE96801.1"/>
    </source>
</evidence>
<keyword evidence="1" id="KW-0812">Transmembrane</keyword>
<keyword evidence="1" id="KW-1133">Transmembrane helix</keyword>
<keyword evidence="3" id="KW-1185">Reference proteome</keyword>
<feature type="transmembrane region" description="Helical" evidence="1">
    <location>
        <begin position="7"/>
        <end position="23"/>
    </location>
</feature>
<reference evidence="3" key="1">
    <citation type="submission" date="2010-11" db="EMBL/GenBank/DDBJ databases">
        <title>The complete genome of Mahella australiensis DSM 15567.</title>
        <authorList>
            <consortium name="US DOE Joint Genome Institute (JGI-PGF)"/>
            <person name="Lucas S."/>
            <person name="Copeland A."/>
            <person name="Lapidus A."/>
            <person name="Bruce D."/>
            <person name="Goodwin L."/>
            <person name="Pitluck S."/>
            <person name="Kyrpides N."/>
            <person name="Mavromatis K."/>
            <person name="Pagani I."/>
            <person name="Ivanova N."/>
            <person name="Teshima H."/>
            <person name="Brettin T."/>
            <person name="Detter J.C."/>
            <person name="Han C."/>
            <person name="Tapia R."/>
            <person name="Land M."/>
            <person name="Hauser L."/>
            <person name="Markowitz V."/>
            <person name="Cheng J.-F."/>
            <person name="Hugenholtz P."/>
            <person name="Woyke T."/>
            <person name="Wu D."/>
            <person name="Spring S."/>
            <person name="Pukall R."/>
            <person name="Steenblock K."/>
            <person name="Schneider S."/>
            <person name="Klenk H.-P."/>
            <person name="Eisen J.A."/>
        </authorList>
    </citation>
    <scope>NUCLEOTIDE SEQUENCE [LARGE SCALE GENOMIC DNA]</scope>
    <source>
        <strain evidence="3">DSM 15567 / CIP 107919 / 50-1 BON</strain>
    </source>
</reference>
<evidence type="ECO:0008006" key="4">
    <source>
        <dbReference type="Google" id="ProtNLM"/>
    </source>
</evidence>
<dbReference type="KEGG" id="mas:Mahau_1615"/>
<sequence length="445" mass="50129">MVRKQNVWILIMLVSFFSIIIVACDNNEVADPSSSKAIGTPINNSQTLQSSSPAETIASLPVALRAFYSYVHNVAEDAQANNHLFSDIPGLKKIHIEQVLKDDTSYSLGNETVYPEDSSFESGSPEKSHLNQMLSGVFSIFNDRGNCTISYPIMSDNGVLNSVITFDTLIPYNSNMETSNDYEFDVLFFNGESIHYYDEAINETIEWPRLTPSAKPLIFKSADKINPQSKEMLYQDLVVVQDNKMTSIANADRLLRSLLDRMTHSTTYQTDIALIEDINIVHETDGGALFEAVIALGEHNGESSRYLWDTHTLYASYVKQDGYCVLNIIGNNAVIYLPNKAPDTEKIGEMFADTIIRPYMFSTQPIQDRVYQYKVDSVKKSTTDDNNNIRYNIKFSVLTAKKGNTTWLISDGVMNEDGWVINKDCELDLIRYGEYYEAVVNLQKG</sequence>
<dbReference type="Proteomes" id="UP000008457">
    <property type="component" value="Chromosome"/>
</dbReference>
<name>F3ZZ42_MAHA5</name>
<accession>F3ZZ42</accession>
<dbReference type="EMBL" id="CP002360">
    <property type="protein sequence ID" value="AEE96801.1"/>
    <property type="molecule type" value="Genomic_DNA"/>
</dbReference>
<dbReference type="AlphaFoldDB" id="F3ZZ42"/>
<dbReference type="RefSeq" id="WP_013781230.1">
    <property type="nucleotide sequence ID" value="NC_015520.1"/>
</dbReference>
<organism evidence="2 3">
    <name type="scientific">Mahella australiensis (strain DSM 15567 / CIP 107919 / 50-1 BON)</name>
    <dbReference type="NCBI Taxonomy" id="697281"/>
    <lineage>
        <taxon>Bacteria</taxon>
        <taxon>Bacillati</taxon>
        <taxon>Bacillota</taxon>
        <taxon>Clostridia</taxon>
        <taxon>Thermoanaerobacterales</taxon>
        <taxon>Thermoanaerobacterales Family IV. Incertae Sedis</taxon>
        <taxon>Mahella</taxon>
    </lineage>
</organism>
<evidence type="ECO:0000256" key="1">
    <source>
        <dbReference type="SAM" id="Phobius"/>
    </source>
</evidence>
<proteinExistence type="predicted"/>